<name>A0A1M7F893_9BACL</name>
<keyword evidence="2" id="KW-1185">Reference proteome</keyword>
<sequence>MLTKVTNIDSFEALLDKNEFFFFLKHSNTCPISSGAFEEFKKFHYERDIDGFYLIVQDHRELSNYISEKFNIKHESPQAFYFDKGEAKWHASHDKITLSKLASVED</sequence>
<dbReference type="SUPFAM" id="SSF52833">
    <property type="entry name" value="Thioredoxin-like"/>
    <property type="match status" value="1"/>
</dbReference>
<proteinExistence type="predicted"/>
<evidence type="ECO:0000313" key="1">
    <source>
        <dbReference type="EMBL" id="SHM00193.1"/>
    </source>
</evidence>
<dbReference type="EMBL" id="FRCF01000004">
    <property type="protein sequence ID" value="SHM00193.1"/>
    <property type="molecule type" value="Genomic_DNA"/>
</dbReference>
<dbReference type="Proteomes" id="UP000184206">
    <property type="component" value="Unassembled WGS sequence"/>
</dbReference>
<dbReference type="RefSeq" id="WP_072709697.1">
    <property type="nucleotide sequence ID" value="NZ_FRCF01000004.1"/>
</dbReference>
<dbReference type="STRING" id="1123231.SAMN02745189_01367"/>
<dbReference type="NCBIfam" id="TIGR04019">
    <property type="entry name" value="B_thiol_YtxJ"/>
    <property type="match status" value="1"/>
</dbReference>
<reference evidence="1 2" key="1">
    <citation type="submission" date="2016-11" db="EMBL/GenBank/DDBJ databases">
        <authorList>
            <person name="Jaros S."/>
            <person name="Januszkiewicz K."/>
            <person name="Wedrychowicz H."/>
        </authorList>
    </citation>
    <scope>NUCLEOTIDE SEQUENCE [LARGE SCALE GENOMIC DNA]</scope>
    <source>
        <strain evidence="1 2">DSM 16010</strain>
    </source>
</reference>
<dbReference type="InterPro" id="IPR036249">
    <property type="entry name" value="Thioredoxin-like_sf"/>
</dbReference>
<accession>A0A1M7F893</accession>
<dbReference type="OrthoDB" id="677051at2"/>
<evidence type="ECO:0000313" key="2">
    <source>
        <dbReference type="Proteomes" id="UP000184206"/>
    </source>
</evidence>
<dbReference type="AlphaFoldDB" id="A0A1M7F893"/>
<organism evidence="1 2">
    <name type="scientific">Lacicoccus alkaliphilus DSM 16010</name>
    <dbReference type="NCBI Taxonomy" id="1123231"/>
    <lineage>
        <taxon>Bacteria</taxon>
        <taxon>Bacillati</taxon>
        <taxon>Bacillota</taxon>
        <taxon>Bacilli</taxon>
        <taxon>Bacillales</taxon>
        <taxon>Salinicoccaceae</taxon>
        <taxon>Lacicoccus</taxon>
    </lineage>
</organism>
<dbReference type="Gene3D" id="3.40.30.10">
    <property type="entry name" value="Glutaredoxin"/>
    <property type="match status" value="1"/>
</dbReference>
<dbReference type="InterPro" id="IPR022551">
    <property type="entry name" value="BrxC"/>
</dbReference>
<gene>
    <name evidence="1" type="ORF">SAMN02745189_01367</name>
</gene>
<dbReference type="Pfam" id="PF11009">
    <property type="entry name" value="BrxC"/>
    <property type="match status" value="1"/>
</dbReference>
<protein>
    <submittedName>
        <fullName evidence="1">Bacillithiol system protein YtxJ</fullName>
    </submittedName>
</protein>